<feature type="compositionally biased region" description="Low complexity" evidence="3">
    <location>
        <begin position="246"/>
        <end position="259"/>
    </location>
</feature>
<feature type="region of interest" description="Disordered" evidence="3">
    <location>
        <begin position="241"/>
        <end position="309"/>
    </location>
</feature>
<dbReference type="GO" id="GO:0003677">
    <property type="term" value="F:DNA binding"/>
    <property type="evidence" value="ECO:0007669"/>
    <property type="project" value="UniProtKB-KW"/>
</dbReference>
<dbReference type="InterPro" id="IPR036388">
    <property type="entry name" value="WH-like_DNA-bd_sf"/>
</dbReference>
<evidence type="ECO:0000313" key="6">
    <source>
        <dbReference type="EMBL" id="NEW36620.1"/>
    </source>
</evidence>
<evidence type="ECO:0000256" key="3">
    <source>
        <dbReference type="SAM" id="MobiDB-lite"/>
    </source>
</evidence>
<dbReference type="SMART" id="SM01043">
    <property type="entry name" value="BTAD"/>
    <property type="match status" value="1"/>
</dbReference>
<dbReference type="InterPro" id="IPR051677">
    <property type="entry name" value="AfsR-DnrI-RedD_regulator"/>
</dbReference>
<dbReference type="RefSeq" id="WP_163848139.1">
    <property type="nucleotide sequence ID" value="NZ_JAAGVB010000086.1"/>
</dbReference>
<dbReference type="InterPro" id="IPR005158">
    <property type="entry name" value="BTAD"/>
</dbReference>
<accession>A0A6P1CVV8</accession>
<dbReference type="InterPro" id="IPR001867">
    <property type="entry name" value="OmpR/PhoB-type_DNA-bd"/>
</dbReference>
<dbReference type="SUPFAM" id="SSF46894">
    <property type="entry name" value="C-terminal effector domain of the bipartite response regulators"/>
    <property type="match status" value="1"/>
</dbReference>
<reference evidence="6 7" key="1">
    <citation type="submission" date="2020-01" db="EMBL/GenBank/DDBJ databases">
        <title>Genetics and antimicrobial susceptibilities of Nocardia species isolated from the soil; a comparison with species isolated from humans.</title>
        <authorList>
            <person name="Carrasco G."/>
            <person name="Monzon S."/>
            <person name="Sansegundo M."/>
            <person name="Garcia E."/>
            <person name="Garrido N."/>
            <person name="Medina M.J."/>
            <person name="Villalon P."/>
            <person name="Ramirez-Arocha A.C."/>
            <person name="Jimenez P."/>
            <person name="Cuesta I."/>
            <person name="Valdezate S."/>
        </authorList>
    </citation>
    <scope>NUCLEOTIDE SEQUENCE [LARGE SCALE GENOMIC DNA]</scope>
    <source>
        <strain evidence="6 7">CNM20110626</strain>
    </source>
</reference>
<dbReference type="SMART" id="SM00862">
    <property type="entry name" value="Trans_reg_C"/>
    <property type="match status" value="1"/>
</dbReference>
<sequence length="600" mass="64504">MKTGAPAPLLIAVAGLSPRAGTTTVTLVLAHTWPGPEPALIVEADPAGGQLADMAGADPYLGLASLARTVTPGEPIDPDSLAWHVQFLPGGEALLAAPPHRDPDRAVFTAELLAGPSPTWRNLGVTVFADCGFPQPDSDLDPVLAAADACLVVVRADHWDPESAARQIRVLTHNSRHRGIVLVGADARGEFATALGLPLLGAMPDRRASAEALLHGTRAPRRRPHLLRAARDIATDLNIQLRNPLRGARPAEPPAGAAARRNRRNRRQSAPPTIYRLEQSPAPTPHPRTPAPVVTESTAPPPASEPALGRLREDAGQPVEDELTGTAEPGPGTETADSPPVPAPQAAAPALTLRVFGPTRIFWRDRGTAETVEVTAQLQPRIRELLTVLALHPEGLSRAQLIDMLWGERPPERGTSALTNTLSRLRTSLSAATGGQITGLLTDDRTHYRLSDTSVSVDYWDFNAAVAERRRAASDTDQAAAARRIAELATSELASDLTDTWVEALRESARRNALNALSWLAIRNTENDPRATLGLLETTAESDPYNETVWQDILRLHARLGEYAALARTYSLLTRTLAEIGQTPSPETQQLLEQLRRTRH</sequence>
<dbReference type="Gene3D" id="1.10.10.10">
    <property type="entry name" value="Winged helix-like DNA-binding domain superfamily/Winged helix DNA-binding domain"/>
    <property type="match status" value="1"/>
</dbReference>
<name>A0A6P1CVV8_9NOCA</name>
<evidence type="ECO:0000313" key="7">
    <source>
        <dbReference type="Proteomes" id="UP000471166"/>
    </source>
</evidence>
<organism evidence="6 7">
    <name type="scientific">Nocardia cyriacigeorgica</name>
    <dbReference type="NCBI Taxonomy" id="135487"/>
    <lineage>
        <taxon>Bacteria</taxon>
        <taxon>Bacillati</taxon>
        <taxon>Actinomycetota</taxon>
        <taxon>Actinomycetes</taxon>
        <taxon>Mycobacteriales</taxon>
        <taxon>Nocardiaceae</taxon>
        <taxon>Nocardia</taxon>
    </lineage>
</organism>
<dbReference type="SUPFAM" id="SSF52540">
    <property type="entry name" value="P-loop containing nucleoside triphosphate hydrolases"/>
    <property type="match status" value="1"/>
</dbReference>
<feature type="domain" description="Bacterial transcriptional activator" evidence="5">
    <location>
        <begin position="457"/>
        <end position="596"/>
    </location>
</feature>
<dbReference type="Gene3D" id="1.25.40.10">
    <property type="entry name" value="Tetratricopeptide repeat domain"/>
    <property type="match status" value="1"/>
</dbReference>
<dbReference type="Proteomes" id="UP000471166">
    <property type="component" value="Unassembled WGS sequence"/>
</dbReference>
<dbReference type="GO" id="GO:0006355">
    <property type="term" value="P:regulation of DNA-templated transcription"/>
    <property type="evidence" value="ECO:0007669"/>
    <property type="project" value="InterPro"/>
</dbReference>
<feature type="domain" description="OmpR/PhoB-type" evidence="4">
    <location>
        <begin position="371"/>
        <end position="450"/>
    </location>
</feature>
<keyword evidence="2" id="KW-0238">DNA-binding</keyword>
<evidence type="ECO:0000256" key="2">
    <source>
        <dbReference type="ARBA" id="ARBA00023125"/>
    </source>
</evidence>
<dbReference type="GO" id="GO:0000160">
    <property type="term" value="P:phosphorelay signal transduction system"/>
    <property type="evidence" value="ECO:0007669"/>
    <property type="project" value="InterPro"/>
</dbReference>
<comment type="caution">
    <text evidence="6">The sequence shown here is derived from an EMBL/GenBank/DDBJ whole genome shotgun (WGS) entry which is preliminary data.</text>
</comment>
<dbReference type="Pfam" id="PF03704">
    <property type="entry name" value="BTAD"/>
    <property type="match status" value="1"/>
</dbReference>
<gene>
    <name evidence="6" type="ORF">GV791_29270</name>
</gene>
<evidence type="ECO:0000256" key="1">
    <source>
        <dbReference type="ARBA" id="ARBA00005820"/>
    </source>
</evidence>
<dbReference type="Gene3D" id="3.40.50.300">
    <property type="entry name" value="P-loop containing nucleotide triphosphate hydrolases"/>
    <property type="match status" value="1"/>
</dbReference>
<comment type="similarity">
    <text evidence="1">Belongs to the AfsR/DnrI/RedD regulatory family.</text>
</comment>
<evidence type="ECO:0000259" key="4">
    <source>
        <dbReference type="SMART" id="SM00862"/>
    </source>
</evidence>
<dbReference type="InterPro" id="IPR011990">
    <property type="entry name" value="TPR-like_helical_dom_sf"/>
</dbReference>
<protein>
    <recommendedName>
        <fullName evidence="8">DNA-binding SARP family transcriptional activator</fullName>
    </recommendedName>
</protein>
<dbReference type="SUPFAM" id="SSF48452">
    <property type="entry name" value="TPR-like"/>
    <property type="match status" value="1"/>
</dbReference>
<dbReference type="InterPro" id="IPR016032">
    <property type="entry name" value="Sig_transdc_resp-reg_C-effctor"/>
</dbReference>
<evidence type="ECO:0008006" key="8">
    <source>
        <dbReference type="Google" id="ProtNLM"/>
    </source>
</evidence>
<feature type="region of interest" description="Disordered" evidence="3">
    <location>
        <begin position="321"/>
        <end position="348"/>
    </location>
</feature>
<dbReference type="PANTHER" id="PTHR35807">
    <property type="entry name" value="TRANSCRIPTIONAL REGULATOR REDD-RELATED"/>
    <property type="match status" value="1"/>
</dbReference>
<dbReference type="EMBL" id="JAAGVB010000086">
    <property type="protein sequence ID" value="NEW36620.1"/>
    <property type="molecule type" value="Genomic_DNA"/>
</dbReference>
<evidence type="ECO:0000259" key="5">
    <source>
        <dbReference type="SMART" id="SM01043"/>
    </source>
</evidence>
<proteinExistence type="inferred from homology"/>
<dbReference type="AlphaFoldDB" id="A0A6P1CVV8"/>
<dbReference type="InterPro" id="IPR027417">
    <property type="entry name" value="P-loop_NTPase"/>
</dbReference>
<feature type="compositionally biased region" description="Low complexity" evidence="3">
    <location>
        <begin position="324"/>
        <end position="336"/>
    </location>
</feature>